<dbReference type="InterPro" id="IPR013784">
    <property type="entry name" value="Carb-bd-like_fold"/>
</dbReference>
<keyword evidence="3" id="KW-0998">Cell outer membrane</keyword>
<dbReference type="Gene3D" id="2.60.40.1120">
    <property type="entry name" value="Carboxypeptidase-like, regulatory domain"/>
    <property type="match status" value="1"/>
</dbReference>
<dbReference type="RefSeq" id="WP_068617665.1">
    <property type="nucleotide sequence ID" value="NZ_CP016268.1"/>
</dbReference>
<dbReference type="KEGG" id="woc:BA177_15450"/>
<name>A0A193LIU6_9GAMM</name>
<dbReference type="InterPro" id="IPR036942">
    <property type="entry name" value="Beta-barrel_TonB_sf"/>
</dbReference>
<keyword evidence="4" id="KW-0732">Signal</keyword>
<feature type="domain" description="TonB-dependent transporter Oar-like beta-barrel" evidence="5">
    <location>
        <begin position="247"/>
        <end position="314"/>
    </location>
</feature>
<reference evidence="6 7" key="1">
    <citation type="submission" date="2016-06" db="EMBL/GenBank/DDBJ databases">
        <title>Complete genome sequence of a deep-branching marine Gamma Proteobacterium Woeseia oceani type strain XK5.</title>
        <authorList>
            <person name="Mu D."/>
            <person name="Du Z."/>
        </authorList>
    </citation>
    <scope>NUCLEOTIDE SEQUENCE [LARGE SCALE GENOMIC DNA]</scope>
    <source>
        <strain evidence="6 7">XK5</strain>
    </source>
</reference>
<accession>A0A193LIU6</accession>
<comment type="subcellular location">
    <subcellularLocation>
        <location evidence="1">Cell outer membrane</location>
    </subcellularLocation>
</comment>
<feature type="signal peptide" evidence="4">
    <location>
        <begin position="1"/>
        <end position="31"/>
    </location>
</feature>
<organism evidence="6 7">
    <name type="scientific">Woeseia oceani</name>
    <dbReference type="NCBI Taxonomy" id="1548547"/>
    <lineage>
        <taxon>Bacteria</taxon>
        <taxon>Pseudomonadati</taxon>
        <taxon>Pseudomonadota</taxon>
        <taxon>Gammaproteobacteria</taxon>
        <taxon>Woeseiales</taxon>
        <taxon>Woeseiaceae</taxon>
        <taxon>Woeseia</taxon>
    </lineage>
</organism>
<feature type="domain" description="TonB-dependent transporter Oar-like beta-barrel" evidence="5">
    <location>
        <begin position="363"/>
        <end position="1019"/>
    </location>
</feature>
<protein>
    <recommendedName>
        <fullName evidence="5">TonB-dependent transporter Oar-like beta-barrel domain-containing protein</fullName>
    </recommendedName>
</protein>
<dbReference type="SUPFAM" id="SSF56935">
    <property type="entry name" value="Porins"/>
    <property type="match status" value="1"/>
</dbReference>
<evidence type="ECO:0000259" key="5">
    <source>
        <dbReference type="Pfam" id="PF25183"/>
    </source>
</evidence>
<keyword evidence="7" id="KW-1185">Reference proteome</keyword>
<evidence type="ECO:0000256" key="2">
    <source>
        <dbReference type="ARBA" id="ARBA00023136"/>
    </source>
</evidence>
<gene>
    <name evidence="6" type="ORF">BA177_15450</name>
</gene>
<proteinExistence type="predicted"/>
<dbReference type="GO" id="GO:0009279">
    <property type="term" value="C:cell outer membrane"/>
    <property type="evidence" value="ECO:0007669"/>
    <property type="project" value="UniProtKB-SubCell"/>
</dbReference>
<dbReference type="SUPFAM" id="SSF49452">
    <property type="entry name" value="Starch-binding domain-like"/>
    <property type="match status" value="1"/>
</dbReference>
<dbReference type="STRING" id="1548547.BA177_15450"/>
<dbReference type="AlphaFoldDB" id="A0A193LIU6"/>
<evidence type="ECO:0000256" key="4">
    <source>
        <dbReference type="SAM" id="SignalP"/>
    </source>
</evidence>
<keyword evidence="2" id="KW-0472">Membrane</keyword>
<evidence type="ECO:0000313" key="7">
    <source>
        <dbReference type="Proteomes" id="UP000092695"/>
    </source>
</evidence>
<evidence type="ECO:0000256" key="3">
    <source>
        <dbReference type="ARBA" id="ARBA00023237"/>
    </source>
</evidence>
<dbReference type="GO" id="GO:0030246">
    <property type="term" value="F:carbohydrate binding"/>
    <property type="evidence" value="ECO:0007669"/>
    <property type="project" value="InterPro"/>
</dbReference>
<dbReference type="Gene3D" id="2.40.170.20">
    <property type="entry name" value="TonB-dependent receptor, beta-barrel domain"/>
    <property type="match status" value="1"/>
</dbReference>
<sequence>MKNKFRLFGFAGRLAAGLMLLAVALPLTVNAQETTSSIRGKVRDAAGAPVAGATVIVRNMRTDVVYNYESNSTGTFFASNLPVGGPYQVTVNGVRTVEVASISLGDIYNLAIELPGGGAVEEIVVTGQAVQGVDVAAGPAATFTSYDIETSVNFNRDIVDVYSIDPRLNLDNQDDGFEINCGGKHPRFNSVTLDGISQNDRFGLNSNGYSTAVGMPFPFDAIEQVAVELAPFDVTYGGFSACNINAVTKSGTNEWQGNVFYEYTSDSLRGDTVVVDGVDRDLSTPAFDQTKIGFSVGGPILKDRLFVFAAYEESEDPRFLARGYAGSGVGEVRDWLSESDYNRIVDIANNVYAYDPGGLPSDGVQEAEKYMVRLDWNINDSHNLAVIYNYFDGFQDRDSDGDSGEFEFANHFYTKGAESKTTTVKLFSQWTDAFSTEVFFSQNEMNDSQVTVGPQDFGDFQISIGNDTVYLGADDSRQANALNTDSDFFKISGQFLLGDHVITGGYEREELTIFNQFVQHSRGGEWDFFDDSGFANNPAACDALTAQGRFDDPACSISGIDRFELGRPSRIYYGSGGGTNDPADAAALFSNTTNSLYLQDEFFFDEFDLTVVAGVRYDWFESSDRPNFNQAFTDANGVRNDANIDGLSLIMPRIGFTWGARDDLSVRGGIGLYSGGNPNVWLSNAWSNDGLTNVQLSLSNFNAANSVLDGTIPLTGPRPGYDIPQALYDQVAAVTPANAVNRGLVLIDPGYKQPREWKFALGATYDMPWFDIVADIDYLHTEQKKSAIYVDLSQEIVGETIIGQPIYDFTNGQDNLMLTNSTADGSSDVYSFSLRKNFDWGLDLMLGYAYTDSEDVNPMTSSVAVSNFENLATNDINNPIAGTSNYLVPHRLTFRASYANEFFGDNTTRFTMFAFASEGQPQSYVMGSGDLEGDGFFGRHLLYVPTGATDPNVQFDAGFDQAAFFAWVADEGLSSGLQERNAQHAKWTTRFDFKVDQEFPGFGNTRGRVFAKIYNVGNLLNDKWGRVNDAQFFSVQVVNSDVDAVTGQYIFNTFNDRTIEDVLESRSLYEIRLGIEIDFN</sequence>
<dbReference type="Proteomes" id="UP000092695">
    <property type="component" value="Chromosome"/>
</dbReference>
<dbReference type="InterPro" id="IPR057601">
    <property type="entry name" value="Oar-like_b-barrel"/>
</dbReference>
<dbReference type="Pfam" id="PF25183">
    <property type="entry name" value="OMP_b-brl_4"/>
    <property type="match status" value="2"/>
</dbReference>
<dbReference type="Pfam" id="PF13620">
    <property type="entry name" value="CarboxypepD_reg"/>
    <property type="match status" value="1"/>
</dbReference>
<evidence type="ECO:0000256" key="1">
    <source>
        <dbReference type="ARBA" id="ARBA00004442"/>
    </source>
</evidence>
<evidence type="ECO:0000313" key="6">
    <source>
        <dbReference type="EMBL" id="ANO52396.1"/>
    </source>
</evidence>
<feature type="chain" id="PRO_5008260336" description="TonB-dependent transporter Oar-like beta-barrel domain-containing protein" evidence="4">
    <location>
        <begin position="32"/>
        <end position="1080"/>
    </location>
</feature>
<dbReference type="EMBL" id="CP016268">
    <property type="protein sequence ID" value="ANO52396.1"/>
    <property type="molecule type" value="Genomic_DNA"/>
</dbReference>